<dbReference type="InterPro" id="IPR021799">
    <property type="entry name" value="PIN-like_prokaryotic"/>
</dbReference>
<organism evidence="2">
    <name type="scientific">Thiothrix subterranea</name>
    <dbReference type="NCBI Taxonomy" id="2735563"/>
    <lineage>
        <taxon>Bacteria</taxon>
        <taxon>Pseudomonadati</taxon>
        <taxon>Pseudomonadota</taxon>
        <taxon>Gammaproteobacteria</taxon>
        <taxon>Thiotrichales</taxon>
        <taxon>Thiotrichaceae</taxon>
        <taxon>Thiothrix</taxon>
    </lineage>
</organism>
<dbReference type="AlphaFoldDB" id="A0AA51MLC8"/>
<sequence>MSQQIVITDASPLIALARIGHIHLLRELFSEVWITETVRQEVLLGGQFSDAAPIDAAIQAGWLQVELLPETLPSPAGVAAYVAGLDPGETSAILWAAGLRQTGQRVLLIMDEMKGRAVARRLSLEIMGSAGIIATAKRLGLIPQARPLLEQLQASGYYLSPTVAEMALKIAGEA</sequence>
<dbReference type="PANTHER" id="PTHR39550">
    <property type="entry name" value="SLL0658 PROTEIN"/>
    <property type="match status" value="1"/>
</dbReference>
<dbReference type="EMBL" id="CP133217">
    <property type="protein sequence ID" value="WML86010.1"/>
    <property type="molecule type" value="Genomic_DNA"/>
</dbReference>
<name>A0AA51MLC8_9GAMM</name>
<gene>
    <name evidence="1" type="ORF">RCC75_15580</name>
    <name evidence="2" type="ORF">RCG00_17130</name>
</gene>
<protein>
    <submittedName>
        <fullName evidence="2">DUF3368 domain-containing protein</fullName>
    </submittedName>
</protein>
<evidence type="ECO:0000313" key="2">
    <source>
        <dbReference type="EMBL" id="WML86010.1"/>
    </source>
</evidence>
<dbReference type="Proteomes" id="UP001223336">
    <property type="component" value="Unassembled WGS sequence"/>
</dbReference>
<dbReference type="Proteomes" id="UP001229862">
    <property type="component" value="Chromosome"/>
</dbReference>
<dbReference type="EMBL" id="JAVFKN010000023">
    <property type="protein sequence ID" value="MDQ5769961.1"/>
    <property type="molecule type" value="Genomic_DNA"/>
</dbReference>
<dbReference type="RefSeq" id="WP_308135758.1">
    <property type="nucleotide sequence ID" value="NZ_CP133197.1"/>
</dbReference>
<proteinExistence type="predicted"/>
<evidence type="ECO:0000313" key="1">
    <source>
        <dbReference type="EMBL" id="MDQ5769961.1"/>
    </source>
</evidence>
<dbReference type="PANTHER" id="PTHR39550:SF1">
    <property type="entry name" value="SLL0658 PROTEIN"/>
    <property type="match status" value="1"/>
</dbReference>
<dbReference type="Pfam" id="PF11848">
    <property type="entry name" value="DUF3368"/>
    <property type="match status" value="1"/>
</dbReference>
<reference evidence="2 3" key="1">
    <citation type="submission" date="2023-08" db="EMBL/GenBank/DDBJ databases">
        <title>New molecular markers tilS and rpoB for phylogenetic and monitoring studies of the genus Thiothrix biodiversity.</title>
        <authorList>
            <person name="Ravin N.V."/>
            <person name="Smolyakov D."/>
            <person name="Markov N.D."/>
            <person name="Beletsky A.V."/>
            <person name="Mardanov A.V."/>
            <person name="Rudenko T.S."/>
            <person name="Grabovich M.Y."/>
        </authorList>
    </citation>
    <scope>NUCLEOTIDE SEQUENCE</scope>
    <source>
        <strain evidence="2">DNT52</strain>
        <strain evidence="1 3">H33</strain>
    </source>
</reference>
<evidence type="ECO:0000313" key="3">
    <source>
        <dbReference type="Proteomes" id="UP001223336"/>
    </source>
</evidence>
<keyword evidence="3" id="KW-1185">Reference proteome</keyword>
<accession>A0AA51MLC8</accession>